<dbReference type="SUPFAM" id="SSF52283">
    <property type="entry name" value="Formate/glycerate dehydrogenase catalytic domain-like"/>
    <property type="match status" value="1"/>
</dbReference>
<evidence type="ECO:0000256" key="2">
    <source>
        <dbReference type="ARBA" id="ARBA00023002"/>
    </source>
</evidence>
<feature type="domain" description="D-isomer specific 2-hydroxyacid dehydrogenase NAD-binding" evidence="6">
    <location>
        <begin position="127"/>
        <end position="291"/>
    </location>
</feature>
<evidence type="ECO:0000313" key="7">
    <source>
        <dbReference type="EMBL" id="KSU80365.1"/>
    </source>
</evidence>
<comment type="similarity">
    <text evidence="1 4">Belongs to the D-isomer specific 2-hydroxyacid dehydrogenase family.</text>
</comment>
<dbReference type="SUPFAM" id="SSF51735">
    <property type="entry name" value="NAD(P)-binding Rossmann-fold domains"/>
    <property type="match status" value="1"/>
</dbReference>
<dbReference type="AlphaFoldDB" id="A0A0V8J093"/>
<dbReference type="GO" id="GO:0051287">
    <property type="term" value="F:NAD binding"/>
    <property type="evidence" value="ECO:0007669"/>
    <property type="project" value="InterPro"/>
</dbReference>
<dbReference type="CDD" id="cd12167">
    <property type="entry name" value="2-Hacid_dh_8"/>
    <property type="match status" value="1"/>
</dbReference>
<dbReference type="Proteomes" id="UP000054099">
    <property type="component" value="Unassembled WGS sequence"/>
</dbReference>
<feature type="domain" description="D-isomer specific 2-hydroxyacid dehydrogenase catalytic" evidence="5">
    <location>
        <begin position="30"/>
        <end position="319"/>
    </location>
</feature>
<dbReference type="Gene3D" id="3.40.50.720">
    <property type="entry name" value="NAD(P)-binding Rossmann-like Domain"/>
    <property type="match status" value="2"/>
</dbReference>
<dbReference type="OrthoDB" id="9805416at2"/>
<dbReference type="InterPro" id="IPR050223">
    <property type="entry name" value="D-isomer_2-hydroxyacid_DH"/>
</dbReference>
<dbReference type="PANTHER" id="PTHR10996:SF178">
    <property type="entry name" value="2-HYDROXYACID DEHYDROGENASE YGL185C-RELATED"/>
    <property type="match status" value="1"/>
</dbReference>
<dbReference type="GO" id="GO:0016618">
    <property type="term" value="F:hydroxypyruvate reductase [NAD(P)H] activity"/>
    <property type="evidence" value="ECO:0007669"/>
    <property type="project" value="TreeGrafter"/>
</dbReference>
<sequence length="331" mass="36455">MKGLFIMDEAPFDWVYPSTIRQQIEDLVGMDLPFLTKDRAKENKSILKDVEIIFSGWGGPELDEAFLAAAPRLNAVFYAAGTVKNIATPASWRRNIRIFNAAEANAVPVTEFALSQILFSLKSGWSYVRSIQRDHAYPGKSISAGAGAYGSTVGIISLSKIGRRVCDLLEPFDVKVIAYDPYVSEEAAGSLGVELCSLEDVFQRADVVSLHTPLLNETRGMITGQHFSLLKPNASFINTARGAIVREDEMIEVLMHREDITAVLDVTYPEPPLPGSPLFTLPNVVLTPHIAGSKGPECARMGQSMLDEFQRYLKDEPLKCEVLEKDMGIMA</sequence>
<dbReference type="RefSeq" id="WP_061975317.1">
    <property type="nucleotide sequence ID" value="NZ_FMAV01000005.1"/>
</dbReference>
<dbReference type="Pfam" id="PF00389">
    <property type="entry name" value="2-Hacid_dh"/>
    <property type="match status" value="1"/>
</dbReference>
<proteinExistence type="inferred from homology"/>
<dbReference type="InterPro" id="IPR036291">
    <property type="entry name" value="NAD(P)-bd_dom_sf"/>
</dbReference>
<dbReference type="EMBL" id="LNQN01000007">
    <property type="protein sequence ID" value="KSU80365.1"/>
    <property type="molecule type" value="Genomic_DNA"/>
</dbReference>
<dbReference type="InterPro" id="IPR006140">
    <property type="entry name" value="D-isomer_DH_NAD-bd"/>
</dbReference>
<dbReference type="InterPro" id="IPR006139">
    <property type="entry name" value="D-isomer_2_OHA_DH_cat_dom"/>
</dbReference>
<dbReference type="Pfam" id="PF02826">
    <property type="entry name" value="2-Hacid_dh_C"/>
    <property type="match status" value="1"/>
</dbReference>
<name>A0A0V8J093_9BACL</name>
<keyword evidence="3" id="KW-0520">NAD</keyword>
<keyword evidence="8" id="KW-1185">Reference proteome</keyword>
<evidence type="ECO:0000259" key="5">
    <source>
        <dbReference type="Pfam" id="PF00389"/>
    </source>
</evidence>
<evidence type="ECO:0000256" key="4">
    <source>
        <dbReference type="RuleBase" id="RU003719"/>
    </source>
</evidence>
<dbReference type="GO" id="GO:0030267">
    <property type="term" value="F:glyoxylate reductase (NADPH) activity"/>
    <property type="evidence" value="ECO:0007669"/>
    <property type="project" value="TreeGrafter"/>
</dbReference>
<organism evidence="7 8">
    <name type="scientific">Fictibacillus enclensis</name>
    <dbReference type="NCBI Taxonomy" id="1017270"/>
    <lineage>
        <taxon>Bacteria</taxon>
        <taxon>Bacillati</taxon>
        <taxon>Bacillota</taxon>
        <taxon>Bacilli</taxon>
        <taxon>Bacillales</taxon>
        <taxon>Fictibacillaceae</taxon>
        <taxon>Fictibacillus</taxon>
    </lineage>
</organism>
<dbReference type="GO" id="GO:0005829">
    <property type="term" value="C:cytosol"/>
    <property type="evidence" value="ECO:0007669"/>
    <property type="project" value="TreeGrafter"/>
</dbReference>
<evidence type="ECO:0000259" key="6">
    <source>
        <dbReference type="Pfam" id="PF02826"/>
    </source>
</evidence>
<protein>
    <submittedName>
        <fullName evidence="7">Glycerate dehydrogenase</fullName>
    </submittedName>
</protein>
<reference evidence="7 8" key="1">
    <citation type="journal article" date="2014" name="Antonie Van Leeuwenhoek">
        <title>Fictibacillus enclensis sp. nov., isolated from marine sediment.</title>
        <authorList>
            <person name="Dastager S.G."/>
            <person name="Mawlankar R."/>
            <person name="Srinivasan K."/>
            <person name="Tang S.K."/>
            <person name="Lee J.C."/>
            <person name="Ramana V.V."/>
            <person name="Shouche Y.S."/>
        </authorList>
    </citation>
    <scope>NUCLEOTIDE SEQUENCE [LARGE SCALE GENOMIC DNA]</scope>
    <source>
        <strain evidence="7 8">NIO-1003</strain>
    </source>
</reference>
<comment type="caution">
    <text evidence="7">The sequence shown here is derived from an EMBL/GenBank/DDBJ whole genome shotgun (WGS) entry which is preliminary data.</text>
</comment>
<evidence type="ECO:0000256" key="3">
    <source>
        <dbReference type="ARBA" id="ARBA00023027"/>
    </source>
</evidence>
<keyword evidence="2 4" id="KW-0560">Oxidoreductase</keyword>
<accession>A0A0V8J093</accession>
<evidence type="ECO:0000313" key="8">
    <source>
        <dbReference type="Proteomes" id="UP000054099"/>
    </source>
</evidence>
<gene>
    <name evidence="7" type="ORF">AS030_20755</name>
</gene>
<evidence type="ECO:0000256" key="1">
    <source>
        <dbReference type="ARBA" id="ARBA00005854"/>
    </source>
</evidence>
<dbReference type="PANTHER" id="PTHR10996">
    <property type="entry name" value="2-HYDROXYACID DEHYDROGENASE-RELATED"/>
    <property type="match status" value="1"/>
</dbReference>